<dbReference type="HAMAP" id="MF_00489">
    <property type="entry name" value="UPF0178"/>
    <property type="match status" value="1"/>
</dbReference>
<proteinExistence type="inferred from homology"/>
<dbReference type="PANTHER" id="PTHR35146:SF1">
    <property type="entry name" value="UPF0178 PROTEIN YAII"/>
    <property type="match status" value="1"/>
</dbReference>
<dbReference type="NCBIfam" id="NF001095">
    <property type="entry name" value="PRK00124.1"/>
    <property type="match status" value="1"/>
</dbReference>
<dbReference type="PANTHER" id="PTHR35146">
    <property type="entry name" value="UPF0178 PROTEIN YAII"/>
    <property type="match status" value="1"/>
</dbReference>
<reference evidence="1" key="1">
    <citation type="submission" date="2019-03" db="EMBL/GenBank/DDBJ databases">
        <authorList>
            <person name="Danneels B."/>
        </authorList>
    </citation>
    <scope>NUCLEOTIDE SEQUENCE</scope>
</reference>
<protein>
    <submittedName>
        <fullName evidence="1">Uncharacterized protein</fullName>
    </submittedName>
</protein>
<gene>
    <name evidence="1" type="ORF">BRI6_3620</name>
</gene>
<dbReference type="EMBL" id="CAADII010000071">
    <property type="protein sequence ID" value="VFR56958.1"/>
    <property type="molecule type" value="Genomic_DNA"/>
</dbReference>
<dbReference type="AlphaFoldDB" id="A0A484S2Y1"/>
<organism evidence="1">
    <name type="scientific">plant metagenome</name>
    <dbReference type="NCBI Taxonomy" id="1297885"/>
    <lineage>
        <taxon>unclassified sequences</taxon>
        <taxon>metagenomes</taxon>
        <taxon>organismal metagenomes</taxon>
    </lineage>
</organism>
<evidence type="ECO:0000313" key="1">
    <source>
        <dbReference type="EMBL" id="VFR56958.1"/>
    </source>
</evidence>
<name>A0A484S2Y1_9ZZZZ</name>
<dbReference type="InterPro" id="IPR003791">
    <property type="entry name" value="UPF0178"/>
</dbReference>
<sequence>MHIWVDADACPVVIKEILFRAAQRWERHVTLVANQMLRTPPSPWLRAVQVPRGFDVADSYIVEHVQAGDLVITNDIPLASEVLDKQAMVINPRGERYTLDTIRERLAMRDMMEELRSVGVETGGPSAFSQADRRAFGNALDGLLQKAARPGA</sequence>
<dbReference type="Pfam" id="PF02639">
    <property type="entry name" value="DUF188"/>
    <property type="match status" value="1"/>
</dbReference>
<accession>A0A484S2Y1</accession>
<dbReference type="CDD" id="cd18720">
    <property type="entry name" value="PIN_YqxD-like"/>
    <property type="match status" value="1"/>
</dbReference>